<evidence type="ECO:0000259" key="3">
    <source>
        <dbReference type="PROSITE" id="PS50835"/>
    </source>
</evidence>
<reference evidence="5 6" key="1">
    <citation type="submission" date="2019-07" db="EMBL/GenBank/DDBJ databases">
        <title>Cryptosporangium phraense sp. nov., isolated from plant litter.</title>
        <authorList>
            <person name="Suriyachadkun C."/>
        </authorList>
    </citation>
    <scope>NUCLEOTIDE SEQUENCE [LARGE SCALE GENOMIC DNA]</scope>
    <source>
        <strain evidence="5 6">A-T 5661</strain>
    </source>
</reference>
<dbReference type="Proteomes" id="UP000317982">
    <property type="component" value="Unassembled WGS sequence"/>
</dbReference>
<dbReference type="SUPFAM" id="SSF69318">
    <property type="entry name" value="Integrin alpha N-terminal domain"/>
    <property type="match status" value="1"/>
</dbReference>
<dbReference type="InterPro" id="IPR013517">
    <property type="entry name" value="FG-GAP"/>
</dbReference>
<dbReference type="EMBL" id="VIRS01000004">
    <property type="protein sequence ID" value="TQS45519.1"/>
    <property type="molecule type" value="Genomic_DNA"/>
</dbReference>
<dbReference type="AlphaFoldDB" id="A0A545AW05"/>
<dbReference type="Gene3D" id="2.60.40.10">
    <property type="entry name" value="Immunoglobulins"/>
    <property type="match status" value="3"/>
</dbReference>
<evidence type="ECO:0000256" key="1">
    <source>
        <dbReference type="ARBA" id="ARBA00022729"/>
    </source>
</evidence>
<dbReference type="InterPro" id="IPR003961">
    <property type="entry name" value="FN3_dom"/>
</dbReference>
<feature type="domain" description="Ig-like" evidence="3">
    <location>
        <begin position="697"/>
        <end position="789"/>
    </location>
</feature>
<dbReference type="Pfam" id="PF13517">
    <property type="entry name" value="FG-GAP_3"/>
    <property type="match status" value="1"/>
</dbReference>
<gene>
    <name evidence="5" type="ORF">FL583_07210</name>
</gene>
<dbReference type="PROSITE" id="PS50835">
    <property type="entry name" value="IG_LIKE"/>
    <property type="match status" value="2"/>
</dbReference>
<feature type="region of interest" description="Disordered" evidence="2">
    <location>
        <begin position="1"/>
        <end position="22"/>
    </location>
</feature>
<dbReference type="InterPro" id="IPR036179">
    <property type="entry name" value="Ig-like_dom_sf"/>
</dbReference>
<keyword evidence="1" id="KW-0732">Signal</keyword>
<dbReference type="InterPro" id="IPR007110">
    <property type="entry name" value="Ig-like_dom"/>
</dbReference>
<feature type="compositionally biased region" description="Polar residues" evidence="2">
    <location>
        <begin position="1"/>
        <end position="12"/>
    </location>
</feature>
<dbReference type="InterPro" id="IPR013783">
    <property type="entry name" value="Ig-like_fold"/>
</dbReference>
<keyword evidence="6" id="KW-1185">Reference proteome</keyword>
<dbReference type="PANTHER" id="PTHR39431">
    <property type="entry name" value="FRPA/C-RELATED PROTEIN"/>
    <property type="match status" value="1"/>
</dbReference>
<dbReference type="InParanoid" id="A0A545AW05"/>
<feature type="domain" description="Ig-like" evidence="3">
    <location>
        <begin position="512"/>
        <end position="599"/>
    </location>
</feature>
<dbReference type="PANTHER" id="PTHR39431:SF1">
    <property type="entry name" value="FRPA_C-RELATED PROTEIN"/>
    <property type="match status" value="1"/>
</dbReference>
<accession>A0A545AW05</accession>
<proteinExistence type="predicted"/>
<evidence type="ECO:0000313" key="5">
    <source>
        <dbReference type="EMBL" id="TQS45519.1"/>
    </source>
</evidence>
<protein>
    <recommendedName>
        <fullName evidence="7">Ig-like domain-containing protein</fullName>
    </recommendedName>
</protein>
<evidence type="ECO:0008006" key="7">
    <source>
        <dbReference type="Google" id="ProtNLM"/>
    </source>
</evidence>
<evidence type="ECO:0000256" key="2">
    <source>
        <dbReference type="SAM" id="MobiDB-lite"/>
    </source>
</evidence>
<evidence type="ECO:0000313" key="6">
    <source>
        <dbReference type="Proteomes" id="UP000317982"/>
    </source>
</evidence>
<feature type="domain" description="Fibronectin type-III" evidence="4">
    <location>
        <begin position="508"/>
        <end position="603"/>
    </location>
</feature>
<dbReference type="SMART" id="SM00409">
    <property type="entry name" value="IG"/>
    <property type="match status" value="3"/>
</dbReference>
<dbReference type="OrthoDB" id="5478064at2"/>
<dbReference type="SUPFAM" id="SSF48726">
    <property type="entry name" value="Immunoglobulin"/>
    <property type="match status" value="3"/>
</dbReference>
<dbReference type="Gene3D" id="2.40.128.340">
    <property type="match status" value="1"/>
</dbReference>
<dbReference type="InterPro" id="IPR028994">
    <property type="entry name" value="Integrin_alpha_N"/>
</dbReference>
<dbReference type="PROSITE" id="PS50853">
    <property type="entry name" value="FN3"/>
    <property type="match status" value="1"/>
</dbReference>
<evidence type="ECO:0000259" key="4">
    <source>
        <dbReference type="PROSITE" id="PS50853"/>
    </source>
</evidence>
<dbReference type="InterPro" id="IPR003599">
    <property type="entry name" value="Ig_sub"/>
</dbReference>
<organism evidence="5 6">
    <name type="scientific">Cryptosporangium phraense</name>
    <dbReference type="NCBI Taxonomy" id="2593070"/>
    <lineage>
        <taxon>Bacteria</taxon>
        <taxon>Bacillati</taxon>
        <taxon>Actinomycetota</taxon>
        <taxon>Actinomycetes</taxon>
        <taxon>Cryptosporangiales</taxon>
        <taxon>Cryptosporangiaceae</taxon>
        <taxon>Cryptosporangium</taxon>
    </lineage>
</organism>
<sequence>MMLACDQNSRSPSGGGLHDLGGNSMGVHARRAARRTAPLVAAAAGMGTVAAMLAGPLPASAAAPAFVLDPNYGGANAAVKGVATAGLTNTPGVDAVTLATGTPSITYRYVLAQQKSGTWPVTLVRLLPTGVADTAFGGGNGKVVLTGLPANTVVSRLLTDGTNLYVVGQNGFNVIIAKVDATGAAATYGSTGIATLSTGLSGTGTTFTIADAKLHSSLGSDAATGGTGAAADDANGVVVAINVTTVSGTTTTNTAWLLRATGTTTAGNLDTNFGTAGRWQVMSGATPATMVGGIVVRGTTDTVNPTGIVGTMTLAPENTTGADTQSQLFQVSPVAAAPTGVTAYPVTSFETASDTAGMSNEMLSDIVELGAGTGSAQFLVAGRTSSSYFLTRVGANTATTLDTTFGTQGIGQPVTASCASGAPQIALDNATTPTRYYLAVDRTCAGSKPEFVRYGVNGLADTTFNNGSAVWSPDIPVNARPLMASATGLNFGAWNTSGTDVSSGQAVVPTAPTVTVASSSSAVTSGTSVTLTATIGGVPAPTVQWQWAPYNGTNFTNIPDATASTYQFRASLARSGYQYRAVVTNAYGQSATSTPTTVVTVYAGAPVVTTNPDSKTVSVNSPVSFTVAWAGEPDATVQWQGLSPASGATWTNIPDATKATLTVPKPMLDMSGYQYRAVLTNSNGTATSNVATLTVTPQVINVTKQPEDQTVDEGGNATFAVMATGNSALSYQWQWSKTGADASFESIPGATSASYTLHDAKASQDGTVFQVKITDAANNVEYSTKAKLTVKVAGHPTPTNVAWADYDGDGKSDIATFRPSDGSFNWMSKQEMFGKAGDRAIVGNFDDDKASDMAVVRGNTWVIDHEAAVAFGKSTDTPVSGDFDGDGKTDIAVFRSSNGTWYWKGGPAAGVQYGAAGDVPVVADYNGDGKDDFAVWRPSNTTWYVKGVGSFKWGAKGDIVLRGDWNGDGNDDMVVFRPSNATWYFYGGKSVRWGRGSDIPLAGDFDGDGQNDLALFRPSENKWYFAEMDTVQFGKTGDWPLPR</sequence>
<comment type="caution">
    <text evidence="5">The sequence shown here is derived from an EMBL/GenBank/DDBJ whole genome shotgun (WGS) entry which is preliminary data.</text>
</comment>
<dbReference type="GO" id="GO:0005975">
    <property type="term" value="P:carbohydrate metabolic process"/>
    <property type="evidence" value="ECO:0007669"/>
    <property type="project" value="UniProtKB-ARBA"/>
</dbReference>
<name>A0A545AW05_9ACTN</name>